<feature type="transmembrane region" description="Helical" evidence="9">
    <location>
        <begin position="548"/>
        <end position="567"/>
    </location>
</feature>
<evidence type="ECO:0000256" key="4">
    <source>
        <dbReference type="ARBA" id="ARBA00022475"/>
    </source>
</evidence>
<feature type="transmembrane region" description="Helical" evidence="9">
    <location>
        <begin position="423"/>
        <end position="441"/>
    </location>
</feature>
<dbReference type="GO" id="GO:0005886">
    <property type="term" value="C:plasma membrane"/>
    <property type="evidence" value="ECO:0007669"/>
    <property type="project" value="UniProtKB-SubCell"/>
</dbReference>
<feature type="transmembrane region" description="Helical" evidence="9">
    <location>
        <begin position="508"/>
        <end position="527"/>
    </location>
</feature>
<keyword evidence="5 9" id="KW-0812">Transmembrane</keyword>
<evidence type="ECO:0000313" key="11">
    <source>
        <dbReference type="Proteomes" id="UP000469215"/>
    </source>
</evidence>
<feature type="transmembrane region" description="Helical" evidence="9">
    <location>
        <begin position="152"/>
        <end position="171"/>
    </location>
</feature>
<dbReference type="InterPro" id="IPR000060">
    <property type="entry name" value="BCCT_transptr"/>
</dbReference>
<feature type="transmembrane region" description="Helical" evidence="9">
    <location>
        <begin position="333"/>
        <end position="357"/>
    </location>
</feature>
<dbReference type="AlphaFoldDB" id="A0A6N9HBJ7"/>
<name>A0A6N9HBJ7_9MICO</name>
<evidence type="ECO:0000256" key="3">
    <source>
        <dbReference type="ARBA" id="ARBA00022448"/>
    </source>
</evidence>
<dbReference type="PROSITE" id="PS01303">
    <property type="entry name" value="BCCT"/>
    <property type="match status" value="1"/>
</dbReference>
<feature type="transmembrane region" description="Helical" evidence="9">
    <location>
        <begin position="242"/>
        <end position="264"/>
    </location>
</feature>
<evidence type="ECO:0000313" key="10">
    <source>
        <dbReference type="EMBL" id="MYM20932.1"/>
    </source>
</evidence>
<sequence>MTQGREPSSSPADPQPAGAHAAPGSTAFDAPAPGEAPTAFSDAPSTAVDPREEPTAASLEERLGHADRYDFVDPLDPDRREVEPIDDSGSDDEITEQLRGQGVKIGRGGVTPAVFYPAIGIVVLVTALAMVFPDGTGAVLESIQGWIVRDLGWFYMLTIGILIGFAVFFGVSKYGRIRLGRDGEKPEFGLLSWFAMLFAAGMGIGLVFFGVAEPLTYMTSDPKPGTDGPPSALAEQGLAQTFIHWGLHPWACYAIIGLALAYGIHRRGRPVSIRWALEPLFGERIKGWLGDTVDVIAVLGTLFGVATSLGLGVQQIAAGVQSIGIISEVNNTILVVLVVIITLLATTSVVTGLGAGIKWLSNINLSVAGLLLISLIIMGPTVFLFREMIQAFGLYLANFFQMTFDTAAYTGEEGQTWASSWTIFYWGWWISWAPFVGVFIARISRGRTIREFIAGVLLVPTMVSFVWFSVLGGIAIHRQLTQGDLWHEGGEAIVPEKALFTVLSDLPAGPVLSVVAILLVAIFFITSSDSGSLVVDMLSSGGHPNPPLWSRVVWAFLEGLVAIALLLSNGLTSLQAGSLITALPFSVILLLMAFATLKTLKLDHAMVEEQKLLHRAEAISEHITDSMADRVTGHVNEQFAGEWGEVLDDRIDYRISRTRAGRVDAGRGRTATGEQPAVADPDAARKRGGKPPRKG</sequence>
<feature type="transmembrane region" description="Helical" evidence="9">
    <location>
        <begin position="363"/>
        <end position="385"/>
    </location>
</feature>
<evidence type="ECO:0000256" key="8">
    <source>
        <dbReference type="SAM" id="MobiDB-lite"/>
    </source>
</evidence>
<keyword evidence="6 9" id="KW-1133">Transmembrane helix</keyword>
<dbReference type="RefSeq" id="WP_160954333.1">
    <property type="nucleotide sequence ID" value="NZ_WWEQ01000100.1"/>
</dbReference>
<evidence type="ECO:0000256" key="2">
    <source>
        <dbReference type="ARBA" id="ARBA00005658"/>
    </source>
</evidence>
<feature type="compositionally biased region" description="Basic residues" evidence="8">
    <location>
        <begin position="686"/>
        <end position="695"/>
    </location>
</feature>
<feature type="compositionally biased region" description="Polar residues" evidence="8">
    <location>
        <begin position="1"/>
        <end position="12"/>
    </location>
</feature>
<feature type="transmembrane region" description="Helical" evidence="9">
    <location>
        <begin position="113"/>
        <end position="132"/>
    </location>
</feature>
<dbReference type="InterPro" id="IPR018093">
    <property type="entry name" value="BCCT_CS"/>
</dbReference>
<accession>A0A6N9HBJ7</accession>
<keyword evidence="7 9" id="KW-0472">Membrane</keyword>
<proteinExistence type="inferred from homology"/>
<feature type="transmembrane region" description="Helical" evidence="9">
    <location>
        <begin position="579"/>
        <end position="597"/>
    </location>
</feature>
<dbReference type="GO" id="GO:0022857">
    <property type="term" value="F:transmembrane transporter activity"/>
    <property type="evidence" value="ECO:0007669"/>
    <property type="project" value="InterPro"/>
</dbReference>
<organism evidence="10 11">
    <name type="scientific">Brevibacterium rongguiense</name>
    <dbReference type="NCBI Taxonomy" id="2695267"/>
    <lineage>
        <taxon>Bacteria</taxon>
        <taxon>Bacillati</taxon>
        <taxon>Actinomycetota</taxon>
        <taxon>Actinomycetes</taxon>
        <taxon>Micrococcales</taxon>
        <taxon>Brevibacteriaceae</taxon>
        <taxon>Brevibacterium</taxon>
    </lineage>
</organism>
<dbReference type="Pfam" id="PF02028">
    <property type="entry name" value="BCCT"/>
    <property type="match status" value="1"/>
</dbReference>
<feature type="compositionally biased region" description="Acidic residues" evidence="8">
    <location>
        <begin position="84"/>
        <end position="93"/>
    </location>
</feature>
<keyword evidence="4" id="KW-1003">Cell membrane</keyword>
<feature type="region of interest" description="Disordered" evidence="8">
    <location>
        <begin position="662"/>
        <end position="695"/>
    </location>
</feature>
<evidence type="ECO:0000256" key="6">
    <source>
        <dbReference type="ARBA" id="ARBA00022989"/>
    </source>
</evidence>
<dbReference type="PANTHER" id="PTHR30047:SF7">
    <property type="entry name" value="HIGH-AFFINITY CHOLINE TRANSPORT PROTEIN"/>
    <property type="match status" value="1"/>
</dbReference>
<dbReference type="EMBL" id="WWEQ01000100">
    <property type="protein sequence ID" value="MYM20932.1"/>
    <property type="molecule type" value="Genomic_DNA"/>
</dbReference>
<reference evidence="10 11" key="1">
    <citation type="submission" date="2020-01" db="EMBL/GenBank/DDBJ databases">
        <authorList>
            <person name="Deng T."/>
        </authorList>
    </citation>
    <scope>NUCLEOTIDE SEQUENCE [LARGE SCALE GENOMIC DNA]</scope>
    <source>
        <strain evidence="10 11">5221</strain>
    </source>
</reference>
<dbReference type="Proteomes" id="UP000469215">
    <property type="component" value="Unassembled WGS sequence"/>
</dbReference>
<comment type="subcellular location">
    <subcellularLocation>
        <location evidence="1">Cell membrane</location>
        <topology evidence="1">Multi-pass membrane protein</topology>
    </subcellularLocation>
</comment>
<feature type="transmembrane region" description="Helical" evidence="9">
    <location>
        <begin position="453"/>
        <end position="476"/>
    </location>
</feature>
<comment type="similarity">
    <text evidence="2">Belongs to the BCCT transporter (TC 2.A.15) family.</text>
</comment>
<evidence type="ECO:0000256" key="5">
    <source>
        <dbReference type="ARBA" id="ARBA00022692"/>
    </source>
</evidence>
<dbReference type="PANTHER" id="PTHR30047">
    <property type="entry name" value="HIGH-AFFINITY CHOLINE TRANSPORT PROTEIN-RELATED"/>
    <property type="match status" value="1"/>
</dbReference>
<comment type="caution">
    <text evidence="10">The sequence shown here is derived from an EMBL/GenBank/DDBJ whole genome shotgun (WGS) entry which is preliminary data.</text>
</comment>
<gene>
    <name evidence="10" type="ORF">GSY69_13415</name>
</gene>
<keyword evidence="3" id="KW-0813">Transport</keyword>
<dbReference type="NCBIfam" id="TIGR00842">
    <property type="entry name" value="bcct"/>
    <property type="match status" value="1"/>
</dbReference>
<evidence type="ECO:0000256" key="1">
    <source>
        <dbReference type="ARBA" id="ARBA00004651"/>
    </source>
</evidence>
<feature type="region of interest" description="Disordered" evidence="8">
    <location>
        <begin position="1"/>
        <end position="93"/>
    </location>
</feature>
<feature type="transmembrane region" description="Helical" evidence="9">
    <location>
        <begin position="191"/>
        <end position="212"/>
    </location>
</feature>
<evidence type="ECO:0000256" key="7">
    <source>
        <dbReference type="ARBA" id="ARBA00023136"/>
    </source>
</evidence>
<feature type="compositionally biased region" description="Basic and acidic residues" evidence="8">
    <location>
        <begin position="49"/>
        <end position="83"/>
    </location>
</feature>
<keyword evidence="11" id="KW-1185">Reference proteome</keyword>
<protein>
    <submittedName>
        <fullName evidence="10">BCCT family transporter</fullName>
    </submittedName>
</protein>
<evidence type="ECO:0000256" key="9">
    <source>
        <dbReference type="SAM" id="Phobius"/>
    </source>
</evidence>